<gene>
    <name evidence="1" type="ORF">CBF32_00130</name>
</gene>
<dbReference type="OrthoDB" id="2199864at2"/>
<reference evidence="1 2" key="1">
    <citation type="submission" date="2017-05" db="EMBL/GenBank/DDBJ databases">
        <title>Vagococcus spp. assemblies.</title>
        <authorList>
            <person name="Gulvik C.A."/>
        </authorList>
    </citation>
    <scope>NUCLEOTIDE SEQUENCE [LARGE SCALE GENOMIC DNA]</scope>
    <source>
        <strain evidence="1 2">NCFB 2497</strain>
    </source>
</reference>
<protein>
    <submittedName>
        <fullName evidence="1">Uncharacterized protein</fullName>
    </submittedName>
</protein>
<evidence type="ECO:0000313" key="1">
    <source>
        <dbReference type="EMBL" id="RSU05440.1"/>
    </source>
</evidence>
<organism evidence="1 2">
    <name type="scientific">Vagococcus fluvialis</name>
    <dbReference type="NCBI Taxonomy" id="2738"/>
    <lineage>
        <taxon>Bacteria</taxon>
        <taxon>Bacillati</taxon>
        <taxon>Bacillota</taxon>
        <taxon>Bacilli</taxon>
        <taxon>Lactobacillales</taxon>
        <taxon>Enterococcaceae</taxon>
        <taxon>Vagococcus</taxon>
    </lineage>
</organism>
<keyword evidence="2" id="KW-1185">Reference proteome</keyword>
<dbReference type="AlphaFoldDB" id="A0A369B0S3"/>
<sequence>MMNEKYNGLEADELFENVMMEVEDAVHAFTKTLGYKELNYKEQQSAVEIINYFGECMFDYHLESMCLWSKKAIEDVMISVFPKKVSANVSFFEKVESVLVKFFEFLYHSNQQNNGLELAASVRKSNKLMLNEVTVNLKGSSEEKLFDLGSEMGLDMSDLSDLDRLYKFVSLFETSKKNKTFKNS</sequence>
<dbReference type="RefSeq" id="WP_114288930.1">
    <property type="nucleotide sequence ID" value="NZ_CP081459.1"/>
</dbReference>
<dbReference type="Proteomes" id="UP000288197">
    <property type="component" value="Unassembled WGS sequence"/>
</dbReference>
<dbReference type="EMBL" id="NGJX01000001">
    <property type="protein sequence ID" value="RSU05440.1"/>
    <property type="molecule type" value="Genomic_DNA"/>
</dbReference>
<accession>A0A369B0S3</accession>
<evidence type="ECO:0000313" key="2">
    <source>
        <dbReference type="Proteomes" id="UP000288197"/>
    </source>
</evidence>
<comment type="caution">
    <text evidence="1">The sequence shown here is derived from an EMBL/GenBank/DDBJ whole genome shotgun (WGS) entry which is preliminary data.</text>
</comment>
<dbReference type="GeneID" id="63145685"/>
<proteinExistence type="predicted"/>
<name>A0A369B0S3_9ENTE</name>